<keyword evidence="4" id="KW-1185">Reference proteome</keyword>
<evidence type="ECO:0000256" key="1">
    <source>
        <dbReference type="PROSITE-ProRule" id="PRU00023"/>
    </source>
</evidence>
<reference evidence="3" key="2">
    <citation type="submission" date="2023-06" db="EMBL/GenBank/DDBJ databases">
        <authorList>
            <consortium name="Lawrence Berkeley National Laboratory"/>
            <person name="Haridas S."/>
            <person name="Hensen N."/>
            <person name="Bonometti L."/>
            <person name="Westerberg I."/>
            <person name="Brannstrom I.O."/>
            <person name="Guillou S."/>
            <person name="Cros-Aarteil S."/>
            <person name="Calhoun S."/>
            <person name="Kuo A."/>
            <person name="Mondo S."/>
            <person name="Pangilinan J."/>
            <person name="Riley R."/>
            <person name="LaButti K."/>
            <person name="Andreopoulos B."/>
            <person name="Lipzen A."/>
            <person name="Chen C."/>
            <person name="Yanf M."/>
            <person name="Daum C."/>
            <person name="Ng V."/>
            <person name="Clum A."/>
            <person name="Steindorff A."/>
            <person name="Ohm R."/>
            <person name="Martin F."/>
            <person name="Silar P."/>
            <person name="Natvig D."/>
            <person name="Lalanne C."/>
            <person name="Gautier V."/>
            <person name="Ament-velasquez S.L."/>
            <person name="Kruys A."/>
            <person name="Hutchinson M.I."/>
            <person name="Powell A.J."/>
            <person name="Barry K."/>
            <person name="Miller A.N."/>
            <person name="Grigoriev I.V."/>
            <person name="Debuchy R."/>
            <person name="Gladieux P."/>
            <person name="Thoren M.H."/>
            <person name="Johannesson H."/>
        </authorList>
    </citation>
    <scope>NUCLEOTIDE SEQUENCE</scope>
    <source>
        <strain evidence="3">CBS 232.78</strain>
    </source>
</reference>
<keyword evidence="1" id="KW-0040">ANK repeat</keyword>
<dbReference type="AlphaFoldDB" id="A0AAE0U3Q8"/>
<dbReference type="SUPFAM" id="SSF48403">
    <property type="entry name" value="Ankyrin repeat"/>
    <property type="match status" value="1"/>
</dbReference>
<feature type="repeat" description="ANK" evidence="1">
    <location>
        <begin position="455"/>
        <end position="487"/>
    </location>
</feature>
<feature type="region of interest" description="Disordered" evidence="2">
    <location>
        <begin position="789"/>
        <end position="811"/>
    </location>
</feature>
<organism evidence="3 4">
    <name type="scientific">Podospora didyma</name>
    <dbReference type="NCBI Taxonomy" id="330526"/>
    <lineage>
        <taxon>Eukaryota</taxon>
        <taxon>Fungi</taxon>
        <taxon>Dikarya</taxon>
        <taxon>Ascomycota</taxon>
        <taxon>Pezizomycotina</taxon>
        <taxon>Sordariomycetes</taxon>
        <taxon>Sordariomycetidae</taxon>
        <taxon>Sordariales</taxon>
        <taxon>Podosporaceae</taxon>
        <taxon>Podospora</taxon>
    </lineage>
</organism>
<proteinExistence type="predicted"/>
<feature type="compositionally biased region" description="Low complexity" evidence="2">
    <location>
        <begin position="320"/>
        <end position="332"/>
    </location>
</feature>
<dbReference type="Proteomes" id="UP001285441">
    <property type="component" value="Unassembled WGS sequence"/>
</dbReference>
<evidence type="ECO:0000256" key="2">
    <source>
        <dbReference type="SAM" id="MobiDB-lite"/>
    </source>
</evidence>
<comment type="caution">
    <text evidence="3">The sequence shown here is derived from an EMBL/GenBank/DDBJ whole genome shotgun (WGS) entry which is preliminary data.</text>
</comment>
<sequence>MDPISLAASAVAFVGATARLAHGCFQLYEFWESVKGAPAEVNFIKNDLQLLANILKEIGDEDDLSNSVRLALDSCQAKLNVSQSINNMPDKFRYELLLIVQQLDATFLVTSSKRQRVWMAYRITTKEKRFQNFREGLRSLKETLMLGLMWQNLQRPTLCFTDSDVQKVQVTAKNTGDPRHQMQTPVLTKVDPRPTPPPQYEDPESELESPPPYSMSKNSAFTPPPAEKSMALTSKGGSAQSTDIIASSPKVQAFLQHSFHLAVESLFKSGTVEQLMSESVGRVTSFDSTCRGSYGAGEDGESVQLHTVDGLHDEDDDENSASSSSSSSSNSNPPQLKRARVCHQTSSMGVLLGSIWIRTSTLKVENEATASSGRAEVITSFIFYPSSWFSWLGFRAGAEANLQFSPSAGWRFHVTPVRAVPESALIFDFCRAGNVSAVKQMLARGDASVKDTSPKGWTPLHFAAAAGHVDLCAALIESGADKTALAYQGPSENALSPIAIWAESCQDARAADKIQMMRAFYECLDLAESSGEGWFVIHALVSSMTYEKVPMKDTGVNWFLRKAESGMLVGFAPITIWDGLQHSVRGSLFHEHEHLSLHHHLGLDATDPKFGIASQVTALSNLFAVASCSRKLLPLLIEAGIGVGVNGFDAVEEHMLGGRRRLIRGLPEIYVTWCKILPRSFETMSLLIEIELERLLLHIGMERDEFSERLSTNHPPPAVSKSRTGGCENESSYRCTGCNTSYDNIGIGLVQPRKISFEECRKKDHRRLPAGCQCAEYLRALGVTPLKTAQGGEDTSGLEEEEEADEEIFSDTAAEVDPVDQLCRAFDELYVRDQESSKKKDDDPFHVVIRTLFQAQGRRWLGGYYEPTEKLCGVCLLTREQYLASDGSAKGPRRYTPVPETFVASTNRTANSTF</sequence>
<dbReference type="EMBL" id="JAULSW010000002">
    <property type="protein sequence ID" value="KAK3389737.1"/>
    <property type="molecule type" value="Genomic_DNA"/>
</dbReference>
<dbReference type="SMART" id="SM00248">
    <property type="entry name" value="ANK"/>
    <property type="match status" value="1"/>
</dbReference>
<feature type="region of interest" description="Disordered" evidence="2">
    <location>
        <begin position="172"/>
        <end position="235"/>
    </location>
</feature>
<dbReference type="PROSITE" id="PS50297">
    <property type="entry name" value="ANK_REP_REGION"/>
    <property type="match status" value="1"/>
</dbReference>
<accession>A0AAE0U3Q8</accession>
<dbReference type="InterPro" id="IPR002110">
    <property type="entry name" value="Ankyrin_rpt"/>
</dbReference>
<reference evidence="3" key="1">
    <citation type="journal article" date="2023" name="Mol. Phylogenet. Evol.">
        <title>Genome-scale phylogeny and comparative genomics of the fungal order Sordariales.</title>
        <authorList>
            <person name="Hensen N."/>
            <person name="Bonometti L."/>
            <person name="Westerberg I."/>
            <person name="Brannstrom I.O."/>
            <person name="Guillou S."/>
            <person name="Cros-Aarteil S."/>
            <person name="Calhoun S."/>
            <person name="Haridas S."/>
            <person name="Kuo A."/>
            <person name="Mondo S."/>
            <person name="Pangilinan J."/>
            <person name="Riley R."/>
            <person name="LaButti K."/>
            <person name="Andreopoulos B."/>
            <person name="Lipzen A."/>
            <person name="Chen C."/>
            <person name="Yan M."/>
            <person name="Daum C."/>
            <person name="Ng V."/>
            <person name="Clum A."/>
            <person name="Steindorff A."/>
            <person name="Ohm R.A."/>
            <person name="Martin F."/>
            <person name="Silar P."/>
            <person name="Natvig D.O."/>
            <person name="Lalanne C."/>
            <person name="Gautier V."/>
            <person name="Ament-Velasquez S.L."/>
            <person name="Kruys A."/>
            <person name="Hutchinson M.I."/>
            <person name="Powell A.J."/>
            <person name="Barry K."/>
            <person name="Miller A.N."/>
            <person name="Grigoriev I.V."/>
            <person name="Debuchy R."/>
            <person name="Gladieux P."/>
            <person name="Hiltunen Thoren M."/>
            <person name="Johannesson H."/>
        </authorList>
    </citation>
    <scope>NUCLEOTIDE SEQUENCE</scope>
    <source>
        <strain evidence="3">CBS 232.78</strain>
    </source>
</reference>
<dbReference type="InterPro" id="IPR036770">
    <property type="entry name" value="Ankyrin_rpt-contain_sf"/>
</dbReference>
<feature type="compositionally biased region" description="Acidic residues" evidence="2">
    <location>
        <begin position="796"/>
        <end position="809"/>
    </location>
</feature>
<name>A0AAE0U3Q8_9PEZI</name>
<gene>
    <name evidence="3" type="ORF">B0H63DRAFT_507253</name>
</gene>
<dbReference type="PROSITE" id="PS50088">
    <property type="entry name" value="ANK_REPEAT"/>
    <property type="match status" value="1"/>
</dbReference>
<dbReference type="Gene3D" id="1.25.40.20">
    <property type="entry name" value="Ankyrin repeat-containing domain"/>
    <property type="match status" value="1"/>
</dbReference>
<evidence type="ECO:0000313" key="3">
    <source>
        <dbReference type="EMBL" id="KAK3389737.1"/>
    </source>
</evidence>
<evidence type="ECO:0008006" key="5">
    <source>
        <dbReference type="Google" id="ProtNLM"/>
    </source>
</evidence>
<evidence type="ECO:0000313" key="4">
    <source>
        <dbReference type="Proteomes" id="UP001285441"/>
    </source>
</evidence>
<dbReference type="Pfam" id="PF12796">
    <property type="entry name" value="Ank_2"/>
    <property type="match status" value="1"/>
</dbReference>
<feature type="region of interest" description="Disordered" evidence="2">
    <location>
        <begin position="311"/>
        <end position="339"/>
    </location>
</feature>
<protein>
    <recommendedName>
        <fullName evidence="5">Fungal N-terminal domain-containing protein</fullName>
    </recommendedName>
</protein>